<reference evidence="1" key="1">
    <citation type="submission" date="2021-01" db="EMBL/GenBank/DDBJ databases">
        <authorList>
            <person name="Corre E."/>
            <person name="Pelletier E."/>
            <person name="Niang G."/>
            <person name="Scheremetjew M."/>
            <person name="Finn R."/>
            <person name="Kale V."/>
            <person name="Holt S."/>
            <person name="Cochrane G."/>
            <person name="Meng A."/>
            <person name="Brown T."/>
            <person name="Cohen L."/>
        </authorList>
    </citation>
    <scope>NUCLEOTIDE SEQUENCE</scope>
    <source>
        <strain evidence="1">CCMP3105</strain>
    </source>
</reference>
<evidence type="ECO:0000313" key="1">
    <source>
        <dbReference type="EMBL" id="CAE4563946.1"/>
    </source>
</evidence>
<dbReference type="EMBL" id="HBNR01005348">
    <property type="protein sequence ID" value="CAE4563947.1"/>
    <property type="molecule type" value="Transcribed_RNA"/>
</dbReference>
<dbReference type="EMBL" id="HBNR01005346">
    <property type="protein sequence ID" value="CAE4563946.1"/>
    <property type="molecule type" value="Transcribed_RNA"/>
</dbReference>
<name>A0A6T0T227_9DINO</name>
<accession>A0A6T0T227</accession>
<dbReference type="AlphaFoldDB" id="A0A6T0T227"/>
<sequence length="217" mass="23461">MDSAADMPRLSARLLAERPRDRHLSRQRASAGRGLVCVALLLCGLCLHGGRSFATPGSPRPDAPRRHVLQLAGTALGMEGWRALSFAPAQAADLPPLPRDFADDTYTLASRIKDLLFQKLNTKASAGRKSGVAARMAAQNEDKVAQQRTSYEEKYLSATSGVDPKLAEHPAYAAVKKALDKVKATSFDVGESAQFYDVIKDFTDLIRLVDLSPKLAA</sequence>
<proteinExistence type="predicted"/>
<gene>
    <name evidence="1" type="ORF">AMON00008_LOCUS3565</name>
    <name evidence="2" type="ORF">AMON00008_LOCUS3566</name>
</gene>
<protein>
    <submittedName>
        <fullName evidence="1">Uncharacterized protein</fullName>
    </submittedName>
</protein>
<evidence type="ECO:0000313" key="2">
    <source>
        <dbReference type="EMBL" id="CAE4563947.1"/>
    </source>
</evidence>
<organism evidence="1">
    <name type="scientific">Alexandrium monilatum</name>
    <dbReference type="NCBI Taxonomy" id="311494"/>
    <lineage>
        <taxon>Eukaryota</taxon>
        <taxon>Sar</taxon>
        <taxon>Alveolata</taxon>
        <taxon>Dinophyceae</taxon>
        <taxon>Gonyaulacales</taxon>
        <taxon>Pyrocystaceae</taxon>
        <taxon>Alexandrium</taxon>
    </lineage>
</organism>